<comment type="caution">
    <text evidence="3">The sequence shown here is derived from an EMBL/GenBank/DDBJ whole genome shotgun (WGS) entry which is preliminary data.</text>
</comment>
<keyword evidence="1" id="KW-1133">Transmembrane helix</keyword>
<gene>
    <name evidence="3" type="ORF">GXW71_16605</name>
</gene>
<evidence type="ECO:0000259" key="2">
    <source>
        <dbReference type="Pfam" id="PF07331"/>
    </source>
</evidence>
<dbReference type="EMBL" id="JAAGBB010000019">
    <property type="protein sequence ID" value="MBR0665982.1"/>
    <property type="molecule type" value="Genomic_DNA"/>
</dbReference>
<dbReference type="Proteomes" id="UP001196870">
    <property type="component" value="Unassembled WGS sequence"/>
</dbReference>
<proteinExistence type="predicted"/>
<evidence type="ECO:0000313" key="3">
    <source>
        <dbReference type="EMBL" id="MBR0665982.1"/>
    </source>
</evidence>
<feature type="domain" description="DUF1468" evidence="2">
    <location>
        <begin position="10"/>
        <end position="142"/>
    </location>
</feature>
<evidence type="ECO:0000256" key="1">
    <source>
        <dbReference type="SAM" id="Phobius"/>
    </source>
</evidence>
<reference evidence="4" key="1">
    <citation type="journal article" date="2021" name="Syst. Appl. Microbiol.">
        <title>Roseomonas hellenica sp. nov., isolated from roots of wild-growing Alkanna tinctoria.</title>
        <authorList>
            <person name="Rat A."/>
            <person name="Naranjo H.D."/>
            <person name="Lebbe L."/>
            <person name="Cnockaert M."/>
            <person name="Krigas N."/>
            <person name="Grigoriadou K."/>
            <person name="Maloupa E."/>
            <person name="Willems A."/>
        </authorList>
    </citation>
    <scope>NUCLEOTIDE SEQUENCE [LARGE SCALE GENOMIC DNA]</scope>
    <source>
        <strain evidence="4">LMG 31523</strain>
    </source>
</reference>
<accession>A0ABS5F0B2</accession>
<feature type="transmembrane region" description="Helical" evidence="1">
    <location>
        <begin position="77"/>
        <end position="103"/>
    </location>
</feature>
<feature type="transmembrane region" description="Helical" evidence="1">
    <location>
        <begin position="39"/>
        <end position="61"/>
    </location>
</feature>
<keyword evidence="1" id="KW-0472">Membrane</keyword>
<dbReference type="Pfam" id="PF07331">
    <property type="entry name" value="TctB"/>
    <property type="match status" value="1"/>
</dbReference>
<name>A0ABS5F0B2_9PROT</name>
<keyword evidence="4" id="KW-1185">Reference proteome</keyword>
<protein>
    <submittedName>
        <fullName evidence="3">Tripartite tricarboxylate transporter TctB family protein</fullName>
    </submittedName>
</protein>
<evidence type="ECO:0000313" key="4">
    <source>
        <dbReference type="Proteomes" id="UP001196870"/>
    </source>
</evidence>
<keyword evidence="1" id="KW-0812">Transmembrane</keyword>
<feature type="transmembrane region" description="Helical" evidence="1">
    <location>
        <begin position="115"/>
        <end position="138"/>
    </location>
</feature>
<dbReference type="RefSeq" id="WP_211853654.1">
    <property type="nucleotide sequence ID" value="NZ_JAAGBB010000019.1"/>
</dbReference>
<organism evidence="3 4">
    <name type="scientific">Plastoroseomonas hellenica</name>
    <dbReference type="NCBI Taxonomy" id="2687306"/>
    <lineage>
        <taxon>Bacteria</taxon>
        <taxon>Pseudomonadati</taxon>
        <taxon>Pseudomonadota</taxon>
        <taxon>Alphaproteobacteria</taxon>
        <taxon>Acetobacterales</taxon>
        <taxon>Acetobacteraceae</taxon>
        <taxon>Plastoroseomonas</taxon>
    </lineage>
</organism>
<dbReference type="InterPro" id="IPR009936">
    <property type="entry name" value="DUF1468"/>
</dbReference>
<sequence length="152" mass="15900">MASPRREAGVALVVAAVAALGFAGTFTFDEVPPALREGLGAAEFPRLICIVILALAALLALQEKRSEAAEPVPATGWWTFAACAGFLPVMAVIGMLPAMFLFVVAVGRLWGERRIALLLASGAGLVAAIWLVFVRVFAITLPAGWLGEQLLG</sequence>